<dbReference type="EMBL" id="OU015566">
    <property type="protein sequence ID" value="CAG5105403.1"/>
    <property type="molecule type" value="Genomic_DNA"/>
</dbReference>
<gene>
    <name evidence="2" type="ORF">OKIOD_LOCUS10867</name>
</gene>
<reference evidence="2 3" key="1">
    <citation type="submission" date="2021-04" db="EMBL/GenBank/DDBJ databases">
        <authorList>
            <person name="Bliznina A."/>
        </authorList>
    </citation>
    <scope>NUCLEOTIDE SEQUENCE [LARGE SCALE GENOMIC DNA]</scope>
</reference>
<accession>A0ABN7SQ13</accession>
<dbReference type="PANTHER" id="PTHR31431">
    <property type="entry name" value="NUCLEOPORIN NUP188 HOMOLOG"/>
    <property type="match status" value="1"/>
</dbReference>
<evidence type="ECO:0000256" key="1">
    <source>
        <dbReference type="SAM" id="MobiDB-lite"/>
    </source>
</evidence>
<feature type="compositionally biased region" description="Basic and acidic residues" evidence="1">
    <location>
        <begin position="1580"/>
        <end position="1590"/>
    </location>
</feature>
<dbReference type="Proteomes" id="UP001158576">
    <property type="component" value="Chromosome 1"/>
</dbReference>
<feature type="region of interest" description="Disordered" evidence="1">
    <location>
        <begin position="1566"/>
        <end position="1591"/>
    </location>
</feature>
<dbReference type="PANTHER" id="PTHR31431:SF1">
    <property type="entry name" value="NUCLEOPORIN NUP188"/>
    <property type="match status" value="1"/>
</dbReference>
<name>A0ABN7SQ13_OIKDI</name>
<organism evidence="2 3">
    <name type="scientific">Oikopleura dioica</name>
    <name type="common">Tunicate</name>
    <dbReference type="NCBI Taxonomy" id="34765"/>
    <lineage>
        <taxon>Eukaryota</taxon>
        <taxon>Metazoa</taxon>
        <taxon>Chordata</taxon>
        <taxon>Tunicata</taxon>
        <taxon>Appendicularia</taxon>
        <taxon>Copelata</taxon>
        <taxon>Oikopleuridae</taxon>
        <taxon>Oikopleura</taxon>
    </lineage>
</organism>
<evidence type="ECO:0000313" key="3">
    <source>
        <dbReference type="Proteomes" id="UP001158576"/>
    </source>
</evidence>
<proteinExistence type="predicted"/>
<keyword evidence="3" id="KW-1185">Reference proteome</keyword>
<sequence>MCSIGRFEALWRALEYSSKDKVESLLQETGYLNGLRDGLSIFKTAGGSPAIKQIENDKNLNATDKLLITRFSALMNLDEQQAKSTTEAYFGSQLKKMVQKDQFESEADSNKSEELSEILSFFCADKLYLLRSIELVLSLKNSNRADLGVSNVKIEGKSLIDQLEKLLKSPPVPNRSRDLNSQMISVLHLQHLRERMRLLQCILLYVQTHTFQKPEIERLFKISKKFFFLLNPSTAYLVDATVVSKLTESAAVLLQLVLIKTLSSSVFLSDSVDRSFLETVNDSLTVLFDTEVKILSPLQLAWAMVRFVQAESFPSADETILTERLATMAFESGLWHIARTMIDMHHLSQSIAGDAAAATILSLVNTTLERFDAESAGGVIELTETIAACLSKDDVSESFWSKFELRDPEAHELPGIAGFMSTQIKMLPLDFEVTFKLLAASCSAKKPTEAVARVLGEIQFVTEQITGEETAEEIFDGENDQWQLRIPKQVACFDVPEGAVGSLYQFHFGAVVQWELEEKGSAWPMIEQLLNSPNYSSEVLAAGLRIYSRCRTEASGATRPPCMRHILYRLFKTKLGRYSYDKDFNLMKKILHAVLSEGETKSLSESFSVFQSILPNHNNSKSSHWRQIFMDERESGKFDVVAVILDMMDHFASKSTELSLGQDDLLNSSIETVLTELFPSHLSWKYNSVSTRISISLRLLNIIKTCYDRPKLSVMAKMVRNLFQTDEAMCKTMLLLCCVDSNELDESAASSVVFTELLAKQVSSSFYSMEHILKVAQQNDSSMIEEILTSKTSGAESIGCCVIKAVSGFIFNRSDTKLPFHAIRLLRRLCHFNSISLHATLGSHVYSLKSSILRKIEDEENFKDLQIPIVELLATIAEHQPSLLEIFLGLEDKDKESGEKKIGKQSCLPFVLDLIETSDENIAFSEMESAFRFLHALWAGKKDSHKYFKVLRILRKRDDFWESIFKPLYTNIGESDALLRNHATITVLSHVLSIIAYEFYYSTKIDDAFSKELKMLADSKKMEDWVEVIEDAPIQLAELQNSKAFNDERDALLCLCESWRCFWLIFNKEDYFSIESKRKFFYSQIVAGAEVLPSLVNRLESGEDATSLQHVAALISSSCISAAKKCLGGFEAAKNIDMLLHSQKSLEALEEYATEPQIRNTVIDWLTLCTLFLHQISSDMDMGLISSLHSICTRLLQSGEVKLQVQAVLLVQQTFISSSVKSWRQVASKNYIMETMIELLCTVIKERENFNLADIIITFLVTVIEEEAICKHISDLAVMSRLILSSEKLYDPVSEQSSNEWPSLYKRLTVLNITMQNRLGPRFLSDNLDWVGVHQERILYILGFAFKEPLAIESLKELMTVIMYLNGLAEHKEAWITQVGQGGNSAAQTIQAVARIVIHIPKFFEHSKLTVRLAREENQDECVQLLIKICALSFELMSKFSAPVNQILLDEGLDAAQYQTILQPVMHHVPDSHLPSYGAAMSCLSLGVGLLERCTKSTDDVKFKKQDVMYMIDQSLNLIMSQAAILFLKTDHKARELGQFKNYLGSELEHCIVAVQRSCRGSWTVSPSASPRRSLRRARSQTEGKNDTEHGMLQLADQFRKDVLL</sequence>
<dbReference type="InterPro" id="IPR044840">
    <property type="entry name" value="Nup188"/>
</dbReference>
<protein>
    <submittedName>
        <fullName evidence="2">Oidioi.mRNA.OKI2018_I69.chr1.g2102.t1.cds</fullName>
    </submittedName>
</protein>
<evidence type="ECO:0000313" key="2">
    <source>
        <dbReference type="EMBL" id="CAG5105403.1"/>
    </source>
</evidence>